<comment type="caution">
    <text evidence="1">The sequence shown here is derived from an EMBL/GenBank/DDBJ whole genome shotgun (WGS) entry which is preliminary data.</text>
</comment>
<protein>
    <submittedName>
        <fullName evidence="1">Alkaline phosphatase PhoX</fullName>
    </submittedName>
</protein>
<evidence type="ECO:0000313" key="2">
    <source>
        <dbReference type="Proteomes" id="UP001595912"/>
    </source>
</evidence>
<dbReference type="EMBL" id="JBHSIU010000046">
    <property type="protein sequence ID" value="MFC5003224.1"/>
    <property type="molecule type" value="Genomic_DNA"/>
</dbReference>
<accession>A0ABV9W5D4</accession>
<dbReference type="InterPro" id="IPR006311">
    <property type="entry name" value="TAT_signal"/>
</dbReference>
<dbReference type="Proteomes" id="UP001595912">
    <property type="component" value="Unassembled WGS sequence"/>
</dbReference>
<proteinExistence type="predicted"/>
<sequence>MVLNRRDVLAVTGLGLVGGGVGGAFLSPGQAAAAPGGNGRPIDGYGPLKPAGRELALPAGFSYRTFGAAGTRMNDGLVTPGCHDGQALFAAGRGRVRLIRNHELDLDIPGVTRRALGPRDAYDRAAPAGCTSSLYDIAAGRLVESFLVLNGTLSNCSGAPTPWGSWLTCEETTDGVGAGYEKPHGYVFEVPADARGPVSPVPLKAMGRFEHETAPVDPRTGIVYMTEDNGDPGDGFYRFVPNRTGRLAAGGRLQMLAVTGDKDYDTATGQRVGEVLDTHWVDIDEPDPTDAEDNPGAVYSQGRARGGCRFLGLEGSAWADGGVTFVASEAGDGGNGQVWRYVPDGHDRGTLQLLFESPNPKTLNQPDTVAVAPDGTILLAEDGDGEDEDGGDNWLRVLTPSGGIANLARVIEPLDLHYWNPEDFPNPGPTGASELAGAAFTADGRHLFINVQYPGVTCVITGPWHNGRR</sequence>
<keyword evidence="2" id="KW-1185">Reference proteome</keyword>
<evidence type="ECO:0000313" key="1">
    <source>
        <dbReference type="EMBL" id="MFC5003224.1"/>
    </source>
</evidence>
<reference evidence="2" key="1">
    <citation type="journal article" date="2019" name="Int. J. Syst. Evol. Microbiol.">
        <title>The Global Catalogue of Microorganisms (GCM) 10K type strain sequencing project: providing services to taxonomists for standard genome sequencing and annotation.</title>
        <authorList>
            <consortium name="The Broad Institute Genomics Platform"/>
            <consortium name="The Broad Institute Genome Sequencing Center for Infectious Disease"/>
            <person name="Wu L."/>
            <person name="Ma J."/>
        </authorList>
    </citation>
    <scope>NUCLEOTIDE SEQUENCE [LARGE SCALE GENOMIC DNA]</scope>
    <source>
        <strain evidence="2">CGMCC 4.7152</strain>
    </source>
</reference>
<dbReference type="InterPro" id="IPR008557">
    <property type="entry name" value="PhoX"/>
</dbReference>
<dbReference type="Pfam" id="PF05787">
    <property type="entry name" value="PhoX"/>
    <property type="match status" value="1"/>
</dbReference>
<dbReference type="PANTHER" id="PTHR35399:SF4">
    <property type="entry name" value="MEMBRANE PROTEIN"/>
    <property type="match status" value="1"/>
</dbReference>
<dbReference type="PANTHER" id="PTHR35399">
    <property type="entry name" value="SLR8030 PROTEIN"/>
    <property type="match status" value="1"/>
</dbReference>
<dbReference type="SUPFAM" id="SSF63829">
    <property type="entry name" value="Calcium-dependent phosphotriesterase"/>
    <property type="match status" value="1"/>
</dbReference>
<name>A0ABV9W5D4_9ACTN</name>
<dbReference type="RefSeq" id="WP_380122033.1">
    <property type="nucleotide sequence ID" value="NZ_JBHSIU010000046.1"/>
</dbReference>
<gene>
    <name evidence="1" type="ORF">ACFPIJ_36010</name>
</gene>
<dbReference type="PROSITE" id="PS51318">
    <property type="entry name" value="TAT"/>
    <property type="match status" value="1"/>
</dbReference>
<organism evidence="1 2">
    <name type="scientific">Dactylosporangium cerinum</name>
    <dbReference type="NCBI Taxonomy" id="1434730"/>
    <lineage>
        <taxon>Bacteria</taxon>
        <taxon>Bacillati</taxon>
        <taxon>Actinomycetota</taxon>
        <taxon>Actinomycetes</taxon>
        <taxon>Micromonosporales</taxon>
        <taxon>Micromonosporaceae</taxon>
        <taxon>Dactylosporangium</taxon>
    </lineage>
</organism>